<accession>A0A382BMZ6</accession>
<feature type="non-terminal residue" evidence="2">
    <location>
        <position position="155"/>
    </location>
</feature>
<feature type="compositionally biased region" description="Basic residues" evidence="1">
    <location>
        <begin position="52"/>
        <end position="61"/>
    </location>
</feature>
<feature type="non-terminal residue" evidence="2">
    <location>
        <position position="1"/>
    </location>
</feature>
<feature type="compositionally biased region" description="Basic residues" evidence="1">
    <location>
        <begin position="110"/>
        <end position="120"/>
    </location>
</feature>
<reference evidence="2" key="1">
    <citation type="submission" date="2018-05" db="EMBL/GenBank/DDBJ databases">
        <authorList>
            <person name="Lanie J.A."/>
            <person name="Ng W.-L."/>
            <person name="Kazmierczak K.M."/>
            <person name="Andrzejewski T.M."/>
            <person name="Davidsen T.M."/>
            <person name="Wayne K.J."/>
            <person name="Tettelin H."/>
            <person name="Glass J.I."/>
            <person name="Rusch D."/>
            <person name="Podicherti R."/>
            <person name="Tsui H.-C.T."/>
            <person name="Winkler M.E."/>
        </authorList>
    </citation>
    <scope>NUCLEOTIDE SEQUENCE</scope>
</reference>
<evidence type="ECO:0000313" key="2">
    <source>
        <dbReference type="EMBL" id="SVB15044.1"/>
    </source>
</evidence>
<feature type="compositionally biased region" description="Basic residues" evidence="1">
    <location>
        <begin position="132"/>
        <end position="147"/>
    </location>
</feature>
<evidence type="ECO:0000256" key="1">
    <source>
        <dbReference type="SAM" id="MobiDB-lite"/>
    </source>
</evidence>
<dbReference type="EMBL" id="UINC01030515">
    <property type="protein sequence ID" value="SVB15044.1"/>
    <property type="molecule type" value="Genomic_DNA"/>
</dbReference>
<dbReference type="AlphaFoldDB" id="A0A382BMZ6"/>
<gene>
    <name evidence="2" type="ORF">METZ01_LOCUS167898</name>
</gene>
<organism evidence="2">
    <name type="scientific">marine metagenome</name>
    <dbReference type="NCBI Taxonomy" id="408172"/>
    <lineage>
        <taxon>unclassified sequences</taxon>
        <taxon>metagenomes</taxon>
        <taxon>ecological metagenomes</taxon>
    </lineage>
</organism>
<name>A0A382BMZ6_9ZZZZ</name>
<feature type="region of interest" description="Disordered" evidence="1">
    <location>
        <begin position="1"/>
        <end position="155"/>
    </location>
</feature>
<protein>
    <submittedName>
        <fullName evidence="2">Uncharacterized protein</fullName>
    </submittedName>
</protein>
<proteinExistence type="predicted"/>
<sequence>HAPDHRGAAAQEVAALRHERRGPPRGLRRAQPPGGVPGAQRRRTARPPGIRIRGRPAHARPVHAPGGVGAHGSPRQGHGEVHARHARRTPGLPAPAVLQDRAELQEVGSARRRRRLAARPLHRDRCDPVRGLGRHRRGVRRPRRGRQGPRSSPGL</sequence>